<dbReference type="EMBL" id="CP097511">
    <property type="protein sequence ID" value="URE43314.1"/>
    <property type="molecule type" value="Genomic_DNA"/>
</dbReference>
<evidence type="ECO:0000313" key="2">
    <source>
        <dbReference type="EMBL" id="URE43314.1"/>
    </source>
</evidence>
<protein>
    <submittedName>
        <fullName evidence="2">Uncharacterized protein</fullName>
    </submittedName>
</protein>
<organism evidence="2 3">
    <name type="scientific">Musa troglodytarum</name>
    <name type="common">fe'i banana</name>
    <dbReference type="NCBI Taxonomy" id="320322"/>
    <lineage>
        <taxon>Eukaryota</taxon>
        <taxon>Viridiplantae</taxon>
        <taxon>Streptophyta</taxon>
        <taxon>Embryophyta</taxon>
        <taxon>Tracheophyta</taxon>
        <taxon>Spermatophyta</taxon>
        <taxon>Magnoliopsida</taxon>
        <taxon>Liliopsida</taxon>
        <taxon>Zingiberales</taxon>
        <taxon>Musaceae</taxon>
        <taxon>Musa</taxon>
    </lineage>
</organism>
<dbReference type="AlphaFoldDB" id="A0A9E7I7E7"/>
<feature type="compositionally biased region" description="Basic and acidic residues" evidence="1">
    <location>
        <begin position="61"/>
        <end position="73"/>
    </location>
</feature>
<sequence>MNMLNTYYYPYRNTAKGMWVPPLERLPLWRTGACRGASGGASPRPPSGSEGAWPSRSMAGDPRRSPARSRDALPEEASQDENDSSSAPRLTPRHGRTMLQWLRRRRQHCSVAQAIPVAVEKRR</sequence>
<accession>A0A9E7I7E7</accession>
<keyword evidence="3" id="KW-1185">Reference proteome</keyword>
<gene>
    <name evidence="2" type="ORF">MUK42_09215</name>
</gene>
<name>A0A9E7I7E7_9LILI</name>
<proteinExistence type="predicted"/>
<evidence type="ECO:0000256" key="1">
    <source>
        <dbReference type="SAM" id="MobiDB-lite"/>
    </source>
</evidence>
<feature type="region of interest" description="Disordered" evidence="1">
    <location>
        <begin position="32"/>
        <end position="97"/>
    </location>
</feature>
<dbReference type="Proteomes" id="UP001055439">
    <property type="component" value="Chromosome 9"/>
</dbReference>
<evidence type="ECO:0000313" key="3">
    <source>
        <dbReference type="Proteomes" id="UP001055439"/>
    </source>
</evidence>
<reference evidence="2" key="1">
    <citation type="submission" date="2022-05" db="EMBL/GenBank/DDBJ databases">
        <title>The Musa troglodytarum L. genome provides insights into the mechanism of non-climacteric behaviour and enrichment of carotenoids.</title>
        <authorList>
            <person name="Wang J."/>
        </authorList>
    </citation>
    <scope>NUCLEOTIDE SEQUENCE</scope>
    <source>
        <tissue evidence="2">Leaf</tissue>
    </source>
</reference>